<dbReference type="Gene3D" id="3.30.70.1230">
    <property type="entry name" value="Nucleotide cyclase"/>
    <property type="match status" value="1"/>
</dbReference>
<dbReference type="SUPFAM" id="SSF55073">
    <property type="entry name" value="Nucleotide cyclase"/>
    <property type="match status" value="1"/>
</dbReference>
<evidence type="ECO:0000259" key="1">
    <source>
        <dbReference type="PROSITE" id="PS50125"/>
    </source>
</evidence>
<name>A0ABV6YZ85_UNCC1</name>
<dbReference type="Pfam" id="PF00211">
    <property type="entry name" value="Guanylate_cyc"/>
    <property type="match status" value="1"/>
</dbReference>
<dbReference type="Proteomes" id="UP001594351">
    <property type="component" value="Unassembled WGS sequence"/>
</dbReference>
<dbReference type="PROSITE" id="PS50125">
    <property type="entry name" value="GUANYLATE_CYCLASE_2"/>
    <property type="match status" value="1"/>
</dbReference>
<protein>
    <submittedName>
        <fullName evidence="2">Adenylate/guanylate cyclase domain-containing protein</fullName>
        <ecNumber evidence="2">4.6.1.-</ecNumber>
    </submittedName>
</protein>
<dbReference type="GO" id="GO:0016829">
    <property type="term" value="F:lyase activity"/>
    <property type="evidence" value="ECO:0007669"/>
    <property type="project" value="UniProtKB-KW"/>
</dbReference>
<dbReference type="InterPro" id="IPR001054">
    <property type="entry name" value="A/G_cyclase"/>
</dbReference>
<gene>
    <name evidence="2" type="ORF">ACFL27_15040</name>
</gene>
<comment type="caution">
    <text evidence="2">The sequence shown here is derived from an EMBL/GenBank/DDBJ whole genome shotgun (WGS) entry which is preliminary data.</text>
</comment>
<dbReference type="EC" id="4.6.1.-" evidence="2"/>
<feature type="domain" description="Guanylate cyclase" evidence="1">
    <location>
        <begin position="14"/>
        <end position="137"/>
    </location>
</feature>
<sequence>MHSTSHPPQQTKVLVVFFDLTGFFKFSQKSTNVEIFKFLDEFYKLSGQIIAAAGGKIVKFIGDAGLAFFPEELASQGVLTSRALKVKVEQWLSNKNLKSKLVVKVHFGPVAAGMIGPATDKRFDIIGNTVNTAATLPSYGFSMTPQAFRKLDPAGRKLFKKHTPAVRYIPLEEDHRD</sequence>
<keyword evidence="2" id="KW-0456">Lyase</keyword>
<dbReference type="EMBL" id="JBHPBY010000195">
    <property type="protein sequence ID" value="MFC1851510.1"/>
    <property type="molecule type" value="Genomic_DNA"/>
</dbReference>
<keyword evidence="3" id="KW-1185">Reference proteome</keyword>
<organism evidence="2 3">
    <name type="scientific">candidate division CSSED10-310 bacterium</name>
    <dbReference type="NCBI Taxonomy" id="2855610"/>
    <lineage>
        <taxon>Bacteria</taxon>
        <taxon>Bacteria division CSSED10-310</taxon>
    </lineage>
</organism>
<evidence type="ECO:0000313" key="3">
    <source>
        <dbReference type="Proteomes" id="UP001594351"/>
    </source>
</evidence>
<accession>A0ABV6YZ85</accession>
<proteinExistence type="predicted"/>
<dbReference type="CDD" id="cd07302">
    <property type="entry name" value="CHD"/>
    <property type="match status" value="1"/>
</dbReference>
<dbReference type="InterPro" id="IPR029787">
    <property type="entry name" value="Nucleotide_cyclase"/>
</dbReference>
<evidence type="ECO:0000313" key="2">
    <source>
        <dbReference type="EMBL" id="MFC1851510.1"/>
    </source>
</evidence>
<reference evidence="2 3" key="1">
    <citation type="submission" date="2024-09" db="EMBL/GenBank/DDBJ databases">
        <title>Laminarin stimulates single cell rates of sulfate reduction while oxygen inhibits transcriptomic activity in coastal marine sediment.</title>
        <authorList>
            <person name="Lindsay M."/>
            <person name="Orcutt B."/>
            <person name="Emerson D."/>
            <person name="Stepanauskas R."/>
            <person name="D'Angelo T."/>
        </authorList>
    </citation>
    <scope>NUCLEOTIDE SEQUENCE [LARGE SCALE GENOMIC DNA]</scope>
    <source>
        <strain evidence="2">SAG AM-311-K15</strain>
    </source>
</reference>